<evidence type="ECO:0000313" key="1">
    <source>
        <dbReference type="EMBL" id="AYL94261.1"/>
    </source>
</evidence>
<organism evidence="1 2">
    <name type="scientific">Mucilaginibacter celer</name>
    <dbReference type="NCBI Taxonomy" id="2305508"/>
    <lineage>
        <taxon>Bacteria</taxon>
        <taxon>Pseudomonadati</taxon>
        <taxon>Bacteroidota</taxon>
        <taxon>Sphingobacteriia</taxon>
        <taxon>Sphingobacteriales</taxon>
        <taxon>Sphingobacteriaceae</taxon>
        <taxon>Mucilaginibacter</taxon>
    </lineage>
</organism>
<reference evidence="1 2" key="1">
    <citation type="submission" date="2018-10" db="EMBL/GenBank/DDBJ databases">
        <title>Genome sequencing of Mucilaginibacter sp. HYN0043.</title>
        <authorList>
            <person name="Kim M."/>
            <person name="Yi H."/>
        </authorList>
    </citation>
    <scope>NUCLEOTIDE SEQUENCE [LARGE SCALE GENOMIC DNA]</scope>
    <source>
        <strain evidence="1 2">HYN0043</strain>
    </source>
</reference>
<name>A0A494VL60_9SPHI</name>
<dbReference type="AlphaFoldDB" id="A0A494VL60"/>
<keyword evidence="2" id="KW-1185">Reference proteome</keyword>
<accession>A0A494VL60</accession>
<sequence>MRPYYYFVENEGYVRVVADEQQRILPLVVLKTKLAQNFSAYGLIKKDLGVVKDTLTLLEAGVENKTIKQSLSFFAVVTYAKCYAQAAGRGVSLNIDAIKDLPKEVREEHDRLILQRNQYVAHGGGEGWEQNAIAVSLDLKNKIYQQIYPNIVFLIDIDSQLQNFRLLVTFVDEYVTNQLKKSFARLRDETAATDFEELAAAAFMPSPDELQRF</sequence>
<dbReference type="EMBL" id="CP032869">
    <property type="protein sequence ID" value="AYL94261.1"/>
    <property type="molecule type" value="Genomic_DNA"/>
</dbReference>
<gene>
    <name evidence="1" type="ORF">HYN43_002660</name>
</gene>
<evidence type="ECO:0000313" key="2">
    <source>
        <dbReference type="Proteomes" id="UP000270046"/>
    </source>
</evidence>
<dbReference type="Proteomes" id="UP000270046">
    <property type="component" value="Chromosome"/>
</dbReference>
<dbReference type="OrthoDB" id="792727at2"/>
<protein>
    <submittedName>
        <fullName evidence="1">Uncharacterized protein</fullName>
    </submittedName>
</protein>
<proteinExistence type="predicted"/>
<dbReference type="RefSeq" id="WP_119407981.1">
    <property type="nucleotide sequence ID" value="NZ_CP032869.1"/>
</dbReference>
<dbReference type="KEGG" id="muh:HYN43_002660"/>